<evidence type="ECO:0000313" key="1">
    <source>
        <dbReference type="Proteomes" id="UP000887565"/>
    </source>
</evidence>
<keyword evidence="1" id="KW-1185">Reference proteome</keyword>
<dbReference type="Proteomes" id="UP000887565">
    <property type="component" value="Unplaced"/>
</dbReference>
<protein>
    <submittedName>
        <fullName evidence="2">Uncharacterized protein</fullName>
    </submittedName>
</protein>
<dbReference type="AlphaFoldDB" id="A0A915IDT1"/>
<reference evidence="2" key="1">
    <citation type="submission" date="2022-11" db="UniProtKB">
        <authorList>
            <consortium name="WormBaseParasite"/>
        </authorList>
    </citation>
    <scope>IDENTIFICATION</scope>
</reference>
<evidence type="ECO:0000313" key="2">
    <source>
        <dbReference type="WBParaSite" id="nRc.2.0.1.t11953-RA"/>
    </source>
</evidence>
<proteinExistence type="predicted"/>
<sequence length="246" mass="28406">MAGKFCILLPKDLREVLNRVWEVYVQMAMTLALIVRIDRNDRKLATISTKLDQGFHSTLEPEKAYSILTHKHDKNYYLELLKNSLVHVFKANSNFVQKKIDLRSEFNFLCKNDDVIEKESSVQSSAASPLPASIKDIPALFFLPIKVSIFKNQVLSHEGETLTSTSAVDGNKLEKEFLRQLYMINLKHIVKGYSDRAGRDVENFVENELGKEWCLSFLKRHENALSQRFANNIKRSRVLDMLSHYL</sequence>
<name>A0A915IDT1_ROMCU</name>
<organism evidence="1 2">
    <name type="scientific">Romanomermis culicivorax</name>
    <name type="common">Nematode worm</name>
    <dbReference type="NCBI Taxonomy" id="13658"/>
    <lineage>
        <taxon>Eukaryota</taxon>
        <taxon>Metazoa</taxon>
        <taxon>Ecdysozoa</taxon>
        <taxon>Nematoda</taxon>
        <taxon>Enoplea</taxon>
        <taxon>Dorylaimia</taxon>
        <taxon>Mermithida</taxon>
        <taxon>Mermithoidea</taxon>
        <taxon>Mermithidae</taxon>
        <taxon>Romanomermis</taxon>
    </lineage>
</organism>
<accession>A0A915IDT1</accession>
<dbReference type="WBParaSite" id="nRc.2.0.1.t11953-RA">
    <property type="protein sequence ID" value="nRc.2.0.1.t11953-RA"/>
    <property type="gene ID" value="nRc.2.0.1.g11953"/>
</dbReference>